<dbReference type="EMBL" id="BDSP01000008">
    <property type="protein sequence ID" value="GAX09548.1"/>
    <property type="molecule type" value="Genomic_DNA"/>
</dbReference>
<dbReference type="Proteomes" id="UP000198406">
    <property type="component" value="Unassembled WGS sequence"/>
</dbReference>
<keyword evidence="3" id="KW-1185">Reference proteome</keyword>
<evidence type="ECO:0000256" key="1">
    <source>
        <dbReference type="SAM" id="MobiDB-lite"/>
    </source>
</evidence>
<dbReference type="InParanoid" id="A0A1Z5J6U9"/>
<reference evidence="2 3" key="1">
    <citation type="journal article" date="2015" name="Plant Cell">
        <title>Oil accumulation by the oleaginous diatom Fistulifera solaris as revealed by the genome and transcriptome.</title>
        <authorList>
            <person name="Tanaka T."/>
            <person name="Maeda Y."/>
            <person name="Veluchamy A."/>
            <person name="Tanaka M."/>
            <person name="Abida H."/>
            <person name="Marechal E."/>
            <person name="Bowler C."/>
            <person name="Muto M."/>
            <person name="Sunaga Y."/>
            <person name="Tanaka M."/>
            <person name="Yoshino T."/>
            <person name="Taniguchi T."/>
            <person name="Fukuda Y."/>
            <person name="Nemoto M."/>
            <person name="Matsumoto M."/>
            <person name="Wong P.S."/>
            <person name="Aburatani S."/>
            <person name="Fujibuchi W."/>
        </authorList>
    </citation>
    <scope>NUCLEOTIDE SEQUENCE [LARGE SCALE GENOMIC DNA]</scope>
    <source>
        <strain evidence="2 3">JPCC DA0580</strain>
    </source>
</reference>
<evidence type="ECO:0000313" key="2">
    <source>
        <dbReference type="EMBL" id="GAX09548.1"/>
    </source>
</evidence>
<dbReference type="OrthoDB" id="43508at2759"/>
<dbReference type="AlphaFoldDB" id="A0A1Z5J6U9"/>
<organism evidence="2 3">
    <name type="scientific">Fistulifera solaris</name>
    <name type="common">Oleaginous diatom</name>
    <dbReference type="NCBI Taxonomy" id="1519565"/>
    <lineage>
        <taxon>Eukaryota</taxon>
        <taxon>Sar</taxon>
        <taxon>Stramenopiles</taxon>
        <taxon>Ochrophyta</taxon>
        <taxon>Bacillariophyta</taxon>
        <taxon>Bacillariophyceae</taxon>
        <taxon>Bacillariophycidae</taxon>
        <taxon>Naviculales</taxon>
        <taxon>Naviculaceae</taxon>
        <taxon>Fistulifera</taxon>
    </lineage>
</organism>
<gene>
    <name evidence="2" type="ORF">FisN_16Lh242</name>
</gene>
<proteinExistence type="predicted"/>
<comment type="caution">
    <text evidence="2">The sequence shown here is derived from an EMBL/GenBank/DDBJ whole genome shotgun (WGS) entry which is preliminary data.</text>
</comment>
<evidence type="ECO:0000313" key="3">
    <source>
        <dbReference type="Proteomes" id="UP000198406"/>
    </source>
</evidence>
<name>A0A1Z5J6U9_FISSO</name>
<feature type="region of interest" description="Disordered" evidence="1">
    <location>
        <begin position="147"/>
        <end position="180"/>
    </location>
</feature>
<feature type="compositionally biased region" description="Basic and acidic residues" evidence="1">
    <location>
        <begin position="147"/>
        <end position="168"/>
    </location>
</feature>
<sequence>MTEQDRFEKEREKTLSELPDNVKDMFGVIGFCPSEFDEDEIVPILIVNPFDVPPKPVRDIYWYNLFGDAKKKKKLANLAHLVYHYGHDDVETLYSFVEQDEFISYEEGKERGYDVLPEELAQKVKDGVALSEEEEIRVRGVQEMMEDLTKEKSERKRGKVFRERHEEPQSSLPQKKKVKA</sequence>
<protein>
    <submittedName>
        <fullName evidence="2">Uncharacterized protein</fullName>
    </submittedName>
</protein>
<accession>A0A1Z5J6U9</accession>